<feature type="transmembrane region" description="Helical" evidence="3">
    <location>
        <begin position="299"/>
        <end position="317"/>
    </location>
</feature>
<dbReference type="PANTHER" id="PTHR43317">
    <property type="entry name" value="THERMOSPERMINE SYNTHASE ACAULIS5"/>
    <property type="match status" value="1"/>
</dbReference>
<keyword evidence="1" id="KW-0620">Polyamine biosynthesis</keyword>
<feature type="transmembrane region" description="Helical" evidence="3">
    <location>
        <begin position="188"/>
        <end position="208"/>
    </location>
</feature>
<feature type="transmembrane region" description="Helical" evidence="3">
    <location>
        <begin position="37"/>
        <end position="58"/>
    </location>
</feature>
<evidence type="ECO:0000256" key="2">
    <source>
        <dbReference type="SAM" id="MobiDB-lite"/>
    </source>
</evidence>
<dbReference type="CDD" id="cd02440">
    <property type="entry name" value="AdoMet_MTases"/>
    <property type="match status" value="1"/>
</dbReference>
<dbReference type="Proteomes" id="UP000067626">
    <property type="component" value="Chromosome"/>
</dbReference>
<reference evidence="4 5" key="1">
    <citation type="submission" date="2015-07" db="EMBL/GenBank/DDBJ databases">
        <title>Genome analysis of myxobacterium Chondromyces crocatus Cm c5 reveals a high potential for natural compound synthesis and the genetic basis for the loss of fruiting body formation.</title>
        <authorList>
            <person name="Zaburannyi N."/>
            <person name="Bunk B."/>
            <person name="Maier J."/>
            <person name="Overmann J."/>
            <person name="Mueller R."/>
        </authorList>
    </citation>
    <scope>NUCLEOTIDE SEQUENCE [LARGE SCALE GENOMIC DNA]</scope>
    <source>
        <strain evidence="4 5">Cm c5</strain>
    </source>
</reference>
<keyword evidence="5" id="KW-1185">Reference proteome</keyword>
<feature type="transmembrane region" description="Helical" evidence="3">
    <location>
        <begin position="323"/>
        <end position="345"/>
    </location>
</feature>
<sequence length="811" mass="87709">MRILFTATIALSAALLFSVQPMLGKALLPRLGGAPQVWVTCMLFFQVALLAGHAYAHLAATRLDARRHTLGHLALAFLPLVLVAPGSRLGVPFSLPLAPAATFPLAAILDRAPTLAVLLPLATTVGLPFFILGATSPLLQRWFSRTDDPDALDPYFLYAASNLGSLAALLAYPFVLEPWLGLTAQARAWAWGYGLFVFLLAACAHRVIRRHPGAPNASATAETDAPDAPDETASEREIPPRPLLWLALAFVPSSHLLGVTAYVTTDIAPIPLLWAVPLALYLTSFILVFARRPTIPHAWMVRLLPLGAAASILTLIAETSDPPALLLPLHLLTFFAGAMVCHGELARSRPGRRHLTAFYLCLGAGGALGGLLNAVLAPLLFNSLVEYPLAILLACLCRPAPASDPTASPSFEPDHEHATSIPPEPEREATTSAPSASEHDIARCVPSAPRLDTSEETPALTAAWQGPWRPDLLFAARAGLLTVALILGARFLDRPHDRLTIGVVFCIPLLFVYRTLYTPRRFALSLGAIALASALHPGGHGADLHRERTFFGVVRVTQDSRGFHRLVHGRTMHGVQSFVPSRRREPLAYYTLDSPIGRTFTRLDRAAASSATIGVVGLGAGALAVYARPGQRWTFYEIDPAVARIARDPRYFTFLHDAFPEDRGLHLVIGDARLGLTAAPDAHFDLLILDAFSSDAIPVHLLTREALALYERKLAPGGVIAFHLSNRFLDLFPALGNLVTDAGLIAYGFQDAPTRSQEQAGKSPSRWALVARHIDDLQSLPHLPDAWKLRPRPDVASWTDDVSDLLALLRR</sequence>
<accession>A0A0K1EEK3</accession>
<dbReference type="AlphaFoldDB" id="A0A0K1EEK3"/>
<feature type="region of interest" description="Disordered" evidence="2">
    <location>
        <begin position="405"/>
        <end position="439"/>
    </location>
</feature>
<feature type="transmembrane region" description="Helical" evidence="3">
    <location>
        <begin position="243"/>
        <end position="264"/>
    </location>
</feature>
<dbReference type="KEGG" id="ccro:CMC5_034320"/>
<dbReference type="GO" id="GO:0006596">
    <property type="term" value="P:polyamine biosynthetic process"/>
    <property type="evidence" value="ECO:0007669"/>
    <property type="project" value="UniProtKB-KW"/>
</dbReference>
<protein>
    <recommendedName>
        <fullName evidence="6">Spermidine synthase</fullName>
    </recommendedName>
</protein>
<dbReference type="InterPro" id="IPR029063">
    <property type="entry name" value="SAM-dependent_MTases_sf"/>
</dbReference>
<evidence type="ECO:0000256" key="3">
    <source>
        <dbReference type="SAM" id="Phobius"/>
    </source>
</evidence>
<dbReference type="Gene3D" id="3.40.50.150">
    <property type="entry name" value="Vaccinia Virus protein VP39"/>
    <property type="match status" value="1"/>
</dbReference>
<evidence type="ECO:0000256" key="1">
    <source>
        <dbReference type="ARBA" id="ARBA00023115"/>
    </source>
</evidence>
<keyword evidence="3" id="KW-1133">Transmembrane helix</keyword>
<feature type="compositionally biased region" description="Basic and acidic residues" evidence="2">
    <location>
        <begin position="412"/>
        <end position="429"/>
    </location>
</feature>
<dbReference type="STRING" id="52.CMC5_034320"/>
<dbReference type="PANTHER" id="PTHR43317:SF1">
    <property type="entry name" value="THERMOSPERMINE SYNTHASE ACAULIS5"/>
    <property type="match status" value="1"/>
</dbReference>
<keyword evidence="3" id="KW-0472">Membrane</keyword>
<evidence type="ECO:0000313" key="4">
    <source>
        <dbReference type="EMBL" id="AKT39284.1"/>
    </source>
</evidence>
<feature type="transmembrane region" description="Helical" evidence="3">
    <location>
        <begin position="499"/>
        <end position="516"/>
    </location>
</feature>
<feature type="transmembrane region" description="Helical" evidence="3">
    <location>
        <begin position="472"/>
        <end position="492"/>
    </location>
</feature>
<feature type="region of interest" description="Disordered" evidence="2">
    <location>
        <begin position="214"/>
        <end position="237"/>
    </location>
</feature>
<feature type="transmembrane region" description="Helical" evidence="3">
    <location>
        <begin position="115"/>
        <end position="134"/>
    </location>
</feature>
<proteinExistence type="predicted"/>
<evidence type="ECO:0000313" key="5">
    <source>
        <dbReference type="Proteomes" id="UP000067626"/>
    </source>
</evidence>
<dbReference type="PATRIC" id="fig|52.7.peg.3779"/>
<name>A0A0K1EEK3_CHOCO</name>
<feature type="transmembrane region" description="Helical" evidence="3">
    <location>
        <begin position="70"/>
        <end position="95"/>
    </location>
</feature>
<gene>
    <name evidence="4" type="ORF">CMC5_034320</name>
</gene>
<dbReference type="EMBL" id="CP012159">
    <property type="protein sequence ID" value="AKT39284.1"/>
    <property type="molecule type" value="Genomic_DNA"/>
</dbReference>
<organism evidence="4 5">
    <name type="scientific">Chondromyces crocatus</name>
    <dbReference type="NCBI Taxonomy" id="52"/>
    <lineage>
        <taxon>Bacteria</taxon>
        <taxon>Pseudomonadati</taxon>
        <taxon>Myxococcota</taxon>
        <taxon>Polyangia</taxon>
        <taxon>Polyangiales</taxon>
        <taxon>Polyangiaceae</taxon>
        <taxon>Chondromyces</taxon>
    </lineage>
</organism>
<evidence type="ECO:0008006" key="6">
    <source>
        <dbReference type="Google" id="ProtNLM"/>
    </source>
</evidence>
<feature type="transmembrane region" description="Helical" evidence="3">
    <location>
        <begin position="155"/>
        <end position="176"/>
    </location>
</feature>
<feature type="transmembrane region" description="Helical" evidence="3">
    <location>
        <begin position="270"/>
        <end position="290"/>
    </location>
</feature>
<dbReference type="SUPFAM" id="SSF53335">
    <property type="entry name" value="S-adenosyl-L-methionine-dependent methyltransferases"/>
    <property type="match status" value="1"/>
</dbReference>
<feature type="transmembrane region" description="Helical" evidence="3">
    <location>
        <begin position="357"/>
        <end position="381"/>
    </location>
</feature>
<keyword evidence="3" id="KW-0812">Transmembrane</keyword>
<dbReference type="NCBIfam" id="NF037959">
    <property type="entry name" value="MFS_SpdSyn"/>
    <property type="match status" value="1"/>
</dbReference>